<keyword evidence="2" id="KW-0805">Transcription regulation</keyword>
<dbReference type="SUPFAM" id="SSF53850">
    <property type="entry name" value="Periplasmic binding protein-like II"/>
    <property type="match status" value="1"/>
</dbReference>
<gene>
    <name evidence="6" type="ORF">GCM10023090_14950</name>
</gene>
<evidence type="ECO:0000256" key="3">
    <source>
        <dbReference type="ARBA" id="ARBA00023125"/>
    </source>
</evidence>
<dbReference type="PROSITE" id="PS50931">
    <property type="entry name" value="HTH_LYSR"/>
    <property type="match status" value="1"/>
</dbReference>
<dbReference type="SUPFAM" id="SSF46785">
    <property type="entry name" value="Winged helix' DNA-binding domain"/>
    <property type="match status" value="1"/>
</dbReference>
<keyword evidence="7" id="KW-1185">Reference proteome</keyword>
<keyword evidence="4" id="KW-0804">Transcription</keyword>
<dbReference type="Gene3D" id="1.10.10.10">
    <property type="entry name" value="Winged helix-like DNA-binding domain superfamily/Winged helix DNA-binding domain"/>
    <property type="match status" value="1"/>
</dbReference>
<dbReference type="InterPro" id="IPR036388">
    <property type="entry name" value="WH-like_DNA-bd_sf"/>
</dbReference>
<proteinExistence type="inferred from homology"/>
<dbReference type="RefSeq" id="WP_345062812.1">
    <property type="nucleotide sequence ID" value="NZ_BAABEX010000009.1"/>
</dbReference>
<name>A0ABP8L5B6_9BURK</name>
<evidence type="ECO:0000256" key="2">
    <source>
        <dbReference type="ARBA" id="ARBA00023015"/>
    </source>
</evidence>
<evidence type="ECO:0000259" key="5">
    <source>
        <dbReference type="PROSITE" id="PS50931"/>
    </source>
</evidence>
<evidence type="ECO:0000256" key="4">
    <source>
        <dbReference type="ARBA" id="ARBA00023163"/>
    </source>
</evidence>
<dbReference type="PRINTS" id="PR00039">
    <property type="entry name" value="HTHLYSR"/>
</dbReference>
<dbReference type="PANTHER" id="PTHR30419">
    <property type="entry name" value="HTH-TYPE TRANSCRIPTIONAL REGULATOR YBHD"/>
    <property type="match status" value="1"/>
</dbReference>
<evidence type="ECO:0000313" key="6">
    <source>
        <dbReference type="EMBL" id="GAA4423117.1"/>
    </source>
</evidence>
<dbReference type="InterPro" id="IPR000847">
    <property type="entry name" value="LysR_HTH_N"/>
</dbReference>
<dbReference type="InterPro" id="IPR005119">
    <property type="entry name" value="LysR_subst-bd"/>
</dbReference>
<sequence length="318" mass="33864">MNLLTALRYLVALQEHRHFGRAAQACHITQPALSNALRAVEREFGVAVVRRARQFEGFTPEGERVLAAARRMLREHEALTQELASDALGPRGRLRLAAVPTAMPLLARFAARLRARHPGIVPQVLAMSSQALEDGLQALSVDLALGYLDRLPPDRAALAAWPQYTEHYHLLQADERAPALAAGPPLAWADAARLPLCLLTPDMHNRRIVDAAFERAGVAVQPAIETDSVLALALTVAAGGVVSVLPGAVVAALRGQAGLRAHPLVSPVVQTPMGFIAHARQAPPRALQAALALVQDADWQREAAAHSGPQPVPGDSAA</sequence>
<dbReference type="EMBL" id="BAABEX010000009">
    <property type="protein sequence ID" value="GAA4423117.1"/>
    <property type="molecule type" value="Genomic_DNA"/>
</dbReference>
<evidence type="ECO:0000256" key="1">
    <source>
        <dbReference type="ARBA" id="ARBA00009437"/>
    </source>
</evidence>
<reference evidence="7" key="1">
    <citation type="journal article" date="2019" name="Int. J. Syst. Evol. Microbiol.">
        <title>The Global Catalogue of Microorganisms (GCM) 10K type strain sequencing project: providing services to taxonomists for standard genome sequencing and annotation.</title>
        <authorList>
            <consortium name="The Broad Institute Genomics Platform"/>
            <consortium name="The Broad Institute Genome Sequencing Center for Infectious Disease"/>
            <person name="Wu L."/>
            <person name="Ma J."/>
        </authorList>
    </citation>
    <scope>NUCLEOTIDE SEQUENCE [LARGE SCALE GENOMIC DNA]</scope>
    <source>
        <strain evidence="7">JCM 31890</strain>
    </source>
</reference>
<dbReference type="PANTHER" id="PTHR30419:SF31">
    <property type="entry name" value="BLR3139 PROTEIN"/>
    <property type="match status" value="1"/>
</dbReference>
<dbReference type="Gene3D" id="3.40.190.290">
    <property type="match status" value="1"/>
</dbReference>
<dbReference type="InterPro" id="IPR050950">
    <property type="entry name" value="HTH-type_LysR_regulators"/>
</dbReference>
<organism evidence="6 7">
    <name type="scientific">Acidovorax lacteus</name>
    <dbReference type="NCBI Taxonomy" id="1924988"/>
    <lineage>
        <taxon>Bacteria</taxon>
        <taxon>Pseudomonadati</taxon>
        <taxon>Pseudomonadota</taxon>
        <taxon>Betaproteobacteria</taxon>
        <taxon>Burkholderiales</taxon>
        <taxon>Comamonadaceae</taxon>
        <taxon>Acidovorax</taxon>
    </lineage>
</organism>
<dbReference type="InterPro" id="IPR036390">
    <property type="entry name" value="WH_DNA-bd_sf"/>
</dbReference>
<feature type="domain" description="HTH lysR-type" evidence="5">
    <location>
        <begin position="1"/>
        <end position="59"/>
    </location>
</feature>
<dbReference type="CDD" id="cd05466">
    <property type="entry name" value="PBP2_LTTR_substrate"/>
    <property type="match status" value="1"/>
</dbReference>
<accession>A0ABP8L5B6</accession>
<protein>
    <submittedName>
        <fullName evidence="6">LysR family transcriptional regulator</fullName>
    </submittedName>
</protein>
<comment type="similarity">
    <text evidence="1">Belongs to the LysR transcriptional regulatory family.</text>
</comment>
<dbReference type="Pfam" id="PF03466">
    <property type="entry name" value="LysR_substrate"/>
    <property type="match status" value="1"/>
</dbReference>
<dbReference type="Proteomes" id="UP001501788">
    <property type="component" value="Unassembled WGS sequence"/>
</dbReference>
<dbReference type="Pfam" id="PF00126">
    <property type="entry name" value="HTH_1"/>
    <property type="match status" value="1"/>
</dbReference>
<comment type="caution">
    <text evidence="6">The sequence shown here is derived from an EMBL/GenBank/DDBJ whole genome shotgun (WGS) entry which is preliminary data.</text>
</comment>
<evidence type="ECO:0000313" key="7">
    <source>
        <dbReference type="Proteomes" id="UP001501788"/>
    </source>
</evidence>
<keyword evidence="3" id="KW-0238">DNA-binding</keyword>